<accession>A0A2U9NXE5</accession>
<feature type="compositionally biased region" description="Basic and acidic residues" evidence="1">
    <location>
        <begin position="293"/>
        <end position="304"/>
    </location>
</feature>
<dbReference type="OrthoDB" id="4335318at2"/>
<dbReference type="Pfam" id="PF19934">
    <property type="entry name" value="DUF6397"/>
    <property type="match status" value="1"/>
</dbReference>
<gene>
    <name evidence="2" type="ORF">DMT42_04870</name>
</gene>
<sequence length="318" mass="35044">MPGSTLTTAHQTSCPPGRAARELGLKRTEFDLAVHLGRIRTVPDEGGGGHRVPLTELERLRGQAGFPDALREAVRTVGTTEGAALMEVPPTRFTRLAKLGLLVPVRFYLNRYRTVVWMYLADELRQFAADETNAPLLTGRTPPHLRAQLGDGADLRARNWRGRHLGFLLRQADGPWQRAGAVAALLDPAQIAELVPDPYERAHLNRFRPGPPAHGAPGSPAADLAARIMTADDPDEIGWLRADLAQAIVEAREHRPAPRPAADRTAATPEPPHDTPLPHDAGPVPTWQEPQEPQERHDRPERSRGLLGWLRRRDVRGV</sequence>
<feature type="region of interest" description="Disordered" evidence="1">
    <location>
        <begin position="252"/>
        <end position="307"/>
    </location>
</feature>
<dbReference type="InterPro" id="IPR045652">
    <property type="entry name" value="DUF6397"/>
</dbReference>
<organism evidence="2 3">
    <name type="scientific">Streptomyces actuosus</name>
    <dbReference type="NCBI Taxonomy" id="1885"/>
    <lineage>
        <taxon>Bacteria</taxon>
        <taxon>Bacillati</taxon>
        <taxon>Actinomycetota</taxon>
        <taxon>Actinomycetes</taxon>
        <taxon>Kitasatosporales</taxon>
        <taxon>Streptomycetaceae</taxon>
        <taxon>Streptomyces</taxon>
    </lineage>
</organism>
<dbReference type="RefSeq" id="WP_110626640.1">
    <property type="nucleotide sequence ID" value="NZ_CP029788.1"/>
</dbReference>
<proteinExistence type="predicted"/>
<dbReference type="Proteomes" id="UP000247634">
    <property type="component" value="Chromosome"/>
</dbReference>
<keyword evidence="3" id="KW-1185">Reference proteome</keyword>
<evidence type="ECO:0000313" key="3">
    <source>
        <dbReference type="Proteomes" id="UP000247634"/>
    </source>
</evidence>
<evidence type="ECO:0000256" key="1">
    <source>
        <dbReference type="SAM" id="MobiDB-lite"/>
    </source>
</evidence>
<evidence type="ECO:0000313" key="2">
    <source>
        <dbReference type="EMBL" id="AWT41704.1"/>
    </source>
</evidence>
<name>A0A2U9NXE5_STRAS</name>
<dbReference type="AlphaFoldDB" id="A0A2U9NXE5"/>
<protein>
    <submittedName>
        <fullName evidence="2">Uncharacterized protein</fullName>
    </submittedName>
</protein>
<dbReference type="KEGG" id="sact:DMT42_04870"/>
<reference evidence="2 3" key="1">
    <citation type="submission" date="2018-06" db="EMBL/GenBank/DDBJ databases">
        <title>The complete genome sequence of a nosiheptide producer Streptomyces actuosus ATCC 25421: deducing the ability of producing a new class III lantibiotics.</title>
        <authorList>
            <person name="Liu W."/>
            <person name="Sun F."/>
            <person name="Hu Y."/>
        </authorList>
    </citation>
    <scope>NUCLEOTIDE SEQUENCE [LARGE SCALE GENOMIC DNA]</scope>
    <source>
        <strain evidence="2 3">ATCC 25421</strain>
    </source>
</reference>
<dbReference type="EMBL" id="CP029788">
    <property type="protein sequence ID" value="AWT41704.1"/>
    <property type="molecule type" value="Genomic_DNA"/>
</dbReference>